<dbReference type="InterPro" id="IPR000044">
    <property type="entry name" value="Uncharacterised_lipoprot_MG045"/>
</dbReference>
<reference evidence="1 2" key="1">
    <citation type="submission" date="2019-01" db="EMBL/GenBank/DDBJ databases">
        <title>Draft genome sequences of Candidatus Mycoplasma haemohominis SWG34-3 identified from a patient with pyrexia, anemia and liver dysfunction.</title>
        <authorList>
            <person name="Sekizuka T."/>
            <person name="Hattori N."/>
            <person name="Katano H."/>
            <person name="Takuma T."/>
            <person name="Ito T."/>
            <person name="Arai N."/>
            <person name="Yanai R."/>
            <person name="Ishii S."/>
            <person name="Miura Y."/>
            <person name="Tokunaga T."/>
            <person name="Watanabe H."/>
            <person name="Nomura N."/>
            <person name="Eguchi J."/>
            <person name="Arai T."/>
            <person name="Hasegawa H."/>
            <person name="Nakamaki T."/>
            <person name="Wakita T."/>
            <person name="Niki Y."/>
            <person name="Kuroda M."/>
        </authorList>
    </citation>
    <scope>NUCLEOTIDE SEQUENCE [LARGE SCALE GENOMIC DNA]</scope>
    <source>
        <strain evidence="1">SWG34-3</strain>
    </source>
</reference>
<comment type="caution">
    <text evidence="1">The sequence shown here is derived from an EMBL/GenBank/DDBJ whole genome shotgun (WGS) entry which is preliminary data.</text>
</comment>
<evidence type="ECO:0000313" key="2">
    <source>
        <dbReference type="Proteomes" id="UP000324831"/>
    </source>
</evidence>
<protein>
    <submittedName>
        <fullName evidence="1">Uncharacterized protein</fullName>
    </submittedName>
</protein>
<gene>
    <name evidence="1" type="ORF">MHSWG343_01360</name>
</gene>
<dbReference type="EMBL" id="BIMN01000001">
    <property type="protein sequence ID" value="GCE63158.1"/>
    <property type="molecule type" value="Genomic_DNA"/>
</dbReference>
<dbReference type="Proteomes" id="UP000324831">
    <property type="component" value="Unassembled WGS sequence"/>
</dbReference>
<dbReference type="Pfam" id="PF02030">
    <property type="entry name" value="Lipoprotein_8"/>
    <property type="match status" value="1"/>
</dbReference>
<dbReference type="GO" id="GO:0016020">
    <property type="term" value="C:membrane"/>
    <property type="evidence" value="ECO:0007669"/>
    <property type="project" value="InterPro"/>
</dbReference>
<sequence>MLNLFHKCALGTFAWGTSFSSLMVVKYANAPKDPIIFGIYEDYIAPELAVDANNEYQIYLDYFIHDQVVHDRFSKGIYDMSVVSTSILEELMESDLVNEIDWKKLKLVTRHTHDKEYDKAANYEKIDNGWEAISLFSGIVRAILQSNPNLIRYGIPYFMNKLSFCYRGSEIEGLKEKVTWKTLVEEISKDSRFYSKNGKSKLGLMDDPRTVLSLSRFVAGEKSVNPAPGLYRDHSSIYDTYTELLKYLNKNKMGSNFLFLSPYSSALVDSLAYGDIKGAIMYNADCLYTSYGGNLGLNYVPHDLHLVDIETDIYFLDFIVISNKLSETKIEKVYEFYKKMLMNGHNKGRKILSISKNDTHDETSEEYLYEPTQNFDYVRYTPVLRNLHTHAARRYFNDDSEMGSITDKDKQEKMKQLRRRAMATPWVQSTSKDIKNLYESSFSSKTKSDMLIAFEKFKAHL</sequence>
<dbReference type="AlphaFoldDB" id="A0A478FP83"/>
<proteinExistence type="predicted"/>
<accession>A0A478FP83</accession>
<dbReference type="Gene3D" id="3.40.190.10">
    <property type="entry name" value="Periplasmic binding protein-like II"/>
    <property type="match status" value="2"/>
</dbReference>
<dbReference type="PRINTS" id="PR00905">
    <property type="entry name" value="MG045FAMILY"/>
</dbReference>
<dbReference type="SUPFAM" id="SSF53850">
    <property type="entry name" value="Periplasmic binding protein-like II"/>
    <property type="match status" value="1"/>
</dbReference>
<evidence type="ECO:0000313" key="1">
    <source>
        <dbReference type="EMBL" id="GCE63158.1"/>
    </source>
</evidence>
<organism evidence="1 2">
    <name type="scientific">Candidatus Mycoplasma haematohominis</name>
    <dbReference type="NCBI Taxonomy" id="1494318"/>
    <lineage>
        <taxon>Bacteria</taxon>
        <taxon>Bacillati</taxon>
        <taxon>Mycoplasmatota</taxon>
        <taxon>Mollicutes</taxon>
        <taxon>Mycoplasmataceae</taxon>
        <taxon>Mycoplasma</taxon>
    </lineage>
</organism>
<dbReference type="RefSeq" id="WP_216082760.1">
    <property type="nucleotide sequence ID" value="NZ_CACTIB010000008.1"/>
</dbReference>
<name>A0A478FP83_9MOLU</name>